<dbReference type="Proteomes" id="UP000050280">
    <property type="component" value="Unassembled WGS sequence"/>
</dbReference>
<sequence length="99" mass="11220">MKTLLIALSTILAVATTQEVETITATFNGYEDGIFYFEDSEGYNLEFEQIDDKALQKFDLVSEDFNGKTFKISYTSETDLDEEGEEISISKIVDLKLIK</sequence>
<comment type="caution">
    <text evidence="1">The sequence shown here is derived from an EMBL/GenBank/DDBJ whole genome shotgun (WGS) entry which is preliminary data.</text>
</comment>
<dbReference type="AlphaFoldDB" id="A0A0N8H4D6"/>
<reference evidence="1 2" key="1">
    <citation type="submission" date="2015-09" db="EMBL/GenBank/DDBJ databases">
        <title>Genome sequence of the marine flavobacterium Croceitalea dokdonensis DOKDO 023 that contains proton- and sodium-pumping rhodopsins.</title>
        <authorList>
            <person name="Kwon S.-K."/>
            <person name="Lee H.K."/>
            <person name="Kwak M.-J."/>
            <person name="Kim J.F."/>
        </authorList>
    </citation>
    <scope>NUCLEOTIDE SEQUENCE [LARGE SCALE GENOMIC DNA]</scope>
    <source>
        <strain evidence="1 2">DOKDO 023</strain>
    </source>
</reference>
<dbReference type="OrthoDB" id="1445786at2"/>
<dbReference type="RefSeq" id="WP_054558627.1">
    <property type="nucleotide sequence ID" value="NZ_LDJX01000002.1"/>
</dbReference>
<evidence type="ECO:0000313" key="1">
    <source>
        <dbReference type="EMBL" id="KPM33076.1"/>
    </source>
</evidence>
<protein>
    <submittedName>
        <fullName evidence="1">Uncharacterized protein</fullName>
    </submittedName>
</protein>
<organism evidence="1 2">
    <name type="scientific">Croceitalea dokdonensis DOKDO 023</name>
    <dbReference type="NCBI Taxonomy" id="1300341"/>
    <lineage>
        <taxon>Bacteria</taxon>
        <taxon>Pseudomonadati</taxon>
        <taxon>Bacteroidota</taxon>
        <taxon>Flavobacteriia</taxon>
        <taxon>Flavobacteriales</taxon>
        <taxon>Flavobacteriaceae</taxon>
        <taxon>Croceitalea</taxon>
    </lineage>
</organism>
<accession>A0A0N8H4D6</accession>
<evidence type="ECO:0000313" key="2">
    <source>
        <dbReference type="Proteomes" id="UP000050280"/>
    </source>
</evidence>
<dbReference type="EMBL" id="LDJX01000002">
    <property type="protein sequence ID" value="KPM33076.1"/>
    <property type="molecule type" value="Genomic_DNA"/>
</dbReference>
<keyword evidence="2" id="KW-1185">Reference proteome</keyword>
<name>A0A0N8H4D6_9FLAO</name>
<gene>
    <name evidence="1" type="ORF">I595_1503</name>
</gene>
<proteinExistence type="predicted"/>